<reference evidence="2" key="1">
    <citation type="submission" date="2019-09" db="EMBL/GenBank/DDBJ databases">
        <title>Draft genome information of white flower Hibiscus syriacus.</title>
        <authorList>
            <person name="Kim Y.-M."/>
        </authorList>
    </citation>
    <scope>NUCLEOTIDE SEQUENCE [LARGE SCALE GENOMIC DNA]</scope>
    <source>
        <strain evidence="2">YM2019G1</strain>
    </source>
</reference>
<accession>A0A6A3CFP9</accession>
<proteinExistence type="predicted"/>
<feature type="compositionally biased region" description="Basic and acidic residues" evidence="1">
    <location>
        <begin position="84"/>
        <end position="135"/>
    </location>
</feature>
<keyword evidence="3" id="KW-1185">Reference proteome</keyword>
<dbReference type="Proteomes" id="UP000436088">
    <property type="component" value="Unassembled WGS sequence"/>
</dbReference>
<evidence type="ECO:0000313" key="2">
    <source>
        <dbReference type="EMBL" id="KAE8727424.1"/>
    </source>
</evidence>
<name>A0A6A3CFP9_HIBSY</name>
<dbReference type="EMBL" id="VEPZ02000307">
    <property type="protein sequence ID" value="KAE8727424.1"/>
    <property type="molecule type" value="Genomic_DNA"/>
</dbReference>
<comment type="caution">
    <text evidence="2">The sequence shown here is derived from an EMBL/GenBank/DDBJ whole genome shotgun (WGS) entry which is preliminary data.</text>
</comment>
<gene>
    <name evidence="2" type="ORF">F3Y22_tig00005459pilonHSYRG00054</name>
</gene>
<evidence type="ECO:0000256" key="1">
    <source>
        <dbReference type="SAM" id="MobiDB-lite"/>
    </source>
</evidence>
<feature type="region of interest" description="Disordered" evidence="1">
    <location>
        <begin position="31"/>
        <end position="144"/>
    </location>
</feature>
<dbReference type="AlphaFoldDB" id="A0A6A3CFP9"/>
<evidence type="ECO:0000313" key="3">
    <source>
        <dbReference type="Proteomes" id="UP000436088"/>
    </source>
</evidence>
<protein>
    <submittedName>
        <fullName evidence="2">Uncharacterized protein</fullName>
    </submittedName>
</protein>
<organism evidence="2 3">
    <name type="scientific">Hibiscus syriacus</name>
    <name type="common">Rose of Sharon</name>
    <dbReference type="NCBI Taxonomy" id="106335"/>
    <lineage>
        <taxon>Eukaryota</taxon>
        <taxon>Viridiplantae</taxon>
        <taxon>Streptophyta</taxon>
        <taxon>Embryophyta</taxon>
        <taxon>Tracheophyta</taxon>
        <taxon>Spermatophyta</taxon>
        <taxon>Magnoliopsida</taxon>
        <taxon>eudicotyledons</taxon>
        <taxon>Gunneridae</taxon>
        <taxon>Pentapetalae</taxon>
        <taxon>rosids</taxon>
        <taxon>malvids</taxon>
        <taxon>Malvales</taxon>
        <taxon>Malvaceae</taxon>
        <taxon>Malvoideae</taxon>
        <taxon>Hibiscus</taxon>
    </lineage>
</organism>
<sequence>MGCEASKLYLKKDRVQAKVMSLLGRKLDVLKRRRSHSSISKQMLPNPGSEDGSINDRKSTAVLSRVPDDGSVRSAKIAPTGSDNDVREHDSKGNGNDVEARKPIDKEASAKEKITLEEKDHKTVEETERLKKEHSASLLCPGSPSFRIYLKSERSLSSKRISTS</sequence>